<reference evidence="1 2" key="1">
    <citation type="journal article" date="2022" name="New Phytol.">
        <title>Ecological generalism drives hyperdiversity of secondary metabolite gene clusters in xylarialean endophytes.</title>
        <authorList>
            <person name="Franco M.E.E."/>
            <person name="Wisecaver J.H."/>
            <person name="Arnold A.E."/>
            <person name="Ju Y.M."/>
            <person name="Slot J.C."/>
            <person name="Ahrendt S."/>
            <person name="Moore L.P."/>
            <person name="Eastman K.E."/>
            <person name="Scott K."/>
            <person name="Konkel Z."/>
            <person name="Mondo S.J."/>
            <person name="Kuo A."/>
            <person name="Hayes R.D."/>
            <person name="Haridas S."/>
            <person name="Andreopoulos B."/>
            <person name="Riley R."/>
            <person name="LaButti K."/>
            <person name="Pangilinan J."/>
            <person name="Lipzen A."/>
            <person name="Amirebrahimi M."/>
            <person name="Yan J."/>
            <person name="Adam C."/>
            <person name="Keymanesh K."/>
            <person name="Ng V."/>
            <person name="Louie K."/>
            <person name="Northen T."/>
            <person name="Drula E."/>
            <person name="Henrissat B."/>
            <person name="Hsieh H.M."/>
            <person name="Youens-Clark K."/>
            <person name="Lutzoni F."/>
            <person name="Miadlikowska J."/>
            <person name="Eastwood D.C."/>
            <person name="Hamelin R.C."/>
            <person name="Grigoriev I.V."/>
            <person name="U'Ren J.M."/>
        </authorList>
    </citation>
    <scope>NUCLEOTIDE SEQUENCE [LARGE SCALE GENOMIC DNA]</scope>
    <source>
        <strain evidence="1 2">CBS 119005</strain>
    </source>
</reference>
<sequence length="423" mass="45202">MAGRVRHPIDTAALERYIRENVPEIKVPLDVKQFGFGQSNPTYQLTAADGARYVLRKKPPGKLLSQSAHKVEREHRIIAALSRLSSPTTHSSVPVVPVPRAYCLCEDPSVLGTPFYIMSYVPGRIFEDAAMPTASSPSDRTSLWRAAVEALAALHAVDPDAAGLGSFGRRAGFYGRQLATWRSICDAQARARDVDTGELVGEIPHMDELVGFFADEARRPRDRATLVHGDYKIDNVVFDAERPRVAGILDWEMSTIGHPLSDLANLLHPFVSAELSSALSSSTSSSSTSSPSSTPEAKAEALSAAAPHPGFLPGATPGLPTPSDIIAWYAAAGGEKGWTPGADEVAWACAFSVFRLAAICQGIAARVATRQASSADARRHAAAFRPLGEFAWVLVRREVEKRGEEGEGKKGEGKGKGAAAAKL</sequence>
<protein>
    <submittedName>
        <fullName evidence="1">Phosphotransferase enzyme family protein</fullName>
    </submittedName>
</protein>
<organism evidence="1 2">
    <name type="scientific">Hypoxylon rubiginosum</name>
    <dbReference type="NCBI Taxonomy" id="110542"/>
    <lineage>
        <taxon>Eukaryota</taxon>
        <taxon>Fungi</taxon>
        <taxon>Dikarya</taxon>
        <taxon>Ascomycota</taxon>
        <taxon>Pezizomycotina</taxon>
        <taxon>Sordariomycetes</taxon>
        <taxon>Xylariomycetidae</taxon>
        <taxon>Xylariales</taxon>
        <taxon>Hypoxylaceae</taxon>
        <taxon>Hypoxylon</taxon>
    </lineage>
</organism>
<accession>A0ACB9YXH0</accession>
<dbReference type="EMBL" id="MU393495">
    <property type="protein sequence ID" value="KAI4863896.1"/>
    <property type="molecule type" value="Genomic_DNA"/>
</dbReference>
<keyword evidence="2" id="KW-1185">Reference proteome</keyword>
<name>A0ACB9YXH0_9PEZI</name>
<gene>
    <name evidence="1" type="ORF">F4820DRAFT_459175</name>
</gene>
<proteinExistence type="predicted"/>
<comment type="caution">
    <text evidence="1">The sequence shown here is derived from an EMBL/GenBank/DDBJ whole genome shotgun (WGS) entry which is preliminary data.</text>
</comment>
<evidence type="ECO:0000313" key="1">
    <source>
        <dbReference type="EMBL" id="KAI4863896.1"/>
    </source>
</evidence>
<evidence type="ECO:0000313" key="2">
    <source>
        <dbReference type="Proteomes" id="UP001497700"/>
    </source>
</evidence>
<dbReference type="Proteomes" id="UP001497700">
    <property type="component" value="Unassembled WGS sequence"/>
</dbReference>